<comment type="catalytic activity">
    <reaction evidence="8">
        <text>DNA(n) + a 2'-deoxyribonucleoside 5'-triphosphate = DNA(n+1) + diphosphate</text>
        <dbReference type="Rhea" id="RHEA:22508"/>
        <dbReference type="Rhea" id="RHEA-COMP:17339"/>
        <dbReference type="Rhea" id="RHEA-COMP:17340"/>
        <dbReference type="ChEBI" id="CHEBI:33019"/>
        <dbReference type="ChEBI" id="CHEBI:61560"/>
        <dbReference type="ChEBI" id="CHEBI:173112"/>
        <dbReference type="EC" id="2.7.7.7"/>
    </reaction>
</comment>
<dbReference type="PANTHER" id="PTHR31511">
    <property type="entry name" value="PROTEIN CBG23764"/>
    <property type="match status" value="1"/>
</dbReference>
<reference evidence="10 11" key="1">
    <citation type="submission" date="2015-12" db="EMBL/GenBank/DDBJ databases">
        <title>The genome of Folsomia candida.</title>
        <authorList>
            <person name="Faddeeva A."/>
            <person name="Derks M.F."/>
            <person name="Anvar Y."/>
            <person name="Smit S."/>
            <person name="Van Straalen N."/>
            <person name="Roelofs D."/>
        </authorList>
    </citation>
    <scope>NUCLEOTIDE SEQUENCE [LARGE SCALE GENOMIC DNA]</scope>
    <source>
        <strain evidence="10 11">VU population</strain>
        <tissue evidence="10">Whole body</tissue>
    </source>
</reference>
<dbReference type="GO" id="GO:0000166">
    <property type="term" value="F:nucleotide binding"/>
    <property type="evidence" value="ECO:0007669"/>
    <property type="project" value="InterPro"/>
</dbReference>
<protein>
    <recommendedName>
        <fullName evidence="2">DNA-directed DNA polymerase</fullName>
        <ecNumber evidence="2">2.7.7.7</ecNumber>
    </recommendedName>
</protein>
<evidence type="ECO:0000256" key="1">
    <source>
        <dbReference type="ARBA" id="ARBA00005755"/>
    </source>
</evidence>
<dbReference type="GO" id="GO:0006260">
    <property type="term" value="P:DNA replication"/>
    <property type="evidence" value="ECO:0007669"/>
    <property type="project" value="UniProtKB-KW"/>
</dbReference>
<evidence type="ECO:0000313" key="11">
    <source>
        <dbReference type="Proteomes" id="UP000198287"/>
    </source>
</evidence>
<keyword evidence="11" id="KW-1185">Reference proteome</keyword>
<keyword evidence="4" id="KW-0548">Nucleotidyltransferase</keyword>
<organism evidence="10 11">
    <name type="scientific">Folsomia candida</name>
    <name type="common">Springtail</name>
    <dbReference type="NCBI Taxonomy" id="158441"/>
    <lineage>
        <taxon>Eukaryota</taxon>
        <taxon>Metazoa</taxon>
        <taxon>Ecdysozoa</taxon>
        <taxon>Arthropoda</taxon>
        <taxon>Hexapoda</taxon>
        <taxon>Collembola</taxon>
        <taxon>Entomobryomorpha</taxon>
        <taxon>Isotomoidea</taxon>
        <taxon>Isotomidae</taxon>
        <taxon>Proisotominae</taxon>
        <taxon>Folsomia</taxon>
    </lineage>
</organism>
<evidence type="ECO:0000259" key="9">
    <source>
        <dbReference type="Pfam" id="PF03175"/>
    </source>
</evidence>
<evidence type="ECO:0000256" key="3">
    <source>
        <dbReference type="ARBA" id="ARBA00022679"/>
    </source>
</evidence>
<dbReference type="EC" id="2.7.7.7" evidence="2"/>
<sequence>MSNLLSDLVRIYLGLKMRFTLNCTISHLEREESKTVPFLTPYITLLHPSKSLVDQVILTGANYITASLNTYSSHGSMWAPDEIHSLEIESLQLLSKRGGKYIPTPAHLTRLGIINVKSSSSCFVMCVTAGLFLDRIKLDDAPDTDYDQLTANQKRRLRHKWTIPDSYTEIMQDLQDQKVINFTDFLMHVDLEDVSKFEQINRVGVAVFSFAGDRLYPLRLPNPHYKPLLTKFVDLLLLEDDSGAYHFTCVRDLPAVFGRHNMHRKEICRFCLTAVDETLLERHIEIEEVVKLDSKRPLKVAGFYLLIIKADGTEYELESYIGVNAIEKFTERVEYWSKQLILHTSNNIIKVSMSPSEKRQHDLQRNCEMCGKFLNIPKNENSKKTLHHHHMLQPELKGYMTVCKLCNTRTKAKSVVFVAHQASSFHHQLILAGLHRANIDKFQLIGSKSKIMALEYTILETKVYLVESYNFLSVTLVELFSQADKERTAEFPIHNSLALGDSFKLGFLRNFSQMQESMLCYSVEGQRFIVADTVLEPCPINKWKEWINYFGDQCDLRSWQDYAKVYMKNRTYILADLYTNFCKYCMEHFKLNPANFISVGTYAYSCAFQGTEFEYIKCPEMISLFRQNIRGGLHLSNMRMSKSNSERLQGFDSRNSRTEILYADINSTYAACMKNQLYISSCEWMDEDEVKKVNLRDLPRDTGTGWVFLTDIYIDQSNHDAMVDFPMPATRRILYESELTTGPWDDGEGQKRGEYLICDLLPKLDHLSYYKNLIAYEELGAKVTIKRGIRFKEGPILNEFAQKVTDLRNAAKSRSNKMLDNFLKVIYAAAIGVCLSGSKGQMKLKPCASRAKALKYASSHQLQDFWPLNEQKQISVFGFSKSTQLVNKPIIIGFQVLELTKLAVLEGNTDSLALEIKSENNDFLEKMRTLSDLFDFSDLPYSSELWSRRNVSVPGKWKPIQLGNILEFISLGPATYSYLPMCICRGEKPSICPECIQTRNGVLKCPGLSKVARLRIFHSHYRNHLAQHQETTVTYNQVKRTLDGLEINAQTRRPFTSTIQTRHFVYDKTS</sequence>
<evidence type="ECO:0000256" key="2">
    <source>
        <dbReference type="ARBA" id="ARBA00012417"/>
    </source>
</evidence>
<dbReference type="SUPFAM" id="SSF56672">
    <property type="entry name" value="DNA/RNA polymerases"/>
    <property type="match status" value="1"/>
</dbReference>
<evidence type="ECO:0000256" key="6">
    <source>
        <dbReference type="ARBA" id="ARBA00022932"/>
    </source>
</evidence>
<dbReference type="EMBL" id="LNIX01000011">
    <property type="protein sequence ID" value="OXA49010.1"/>
    <property type="molecule type" value="Genomic_DNA"/>
</dbReference>
<name>A0A226DVB6_FOLCA</name>
<dbReference type="GO" id="GO:0003677">
    <property type="term" value="F:DNA binding"/>
    <property type="evidence" value="ECO:0007669"/>
    <property type="project" value="UniProtKB-KW"/>
</dbReference>
<keyword evidence="5" id="KW-0235">DNA replication</keyword>
<dbReference type="InterPro" id="IPR043502">
    <property type="entry name" value="DNA/RNA_pol_sf"/>
</dbReference>
<dbReference type="AlphaFoldDB" id="A0A226DVB6"/>
<gene>
    <name evidence="10" type="ORF">Fcan01_16563</name>
</gene>
<comment type="similarity">
    <text evidence="1">Belongs to the DNA polymerase type-B family.</text>
</comment>
<accession>A0A226DVB6</accession>
<evidence type="ECO:0000256" key="8">
    <source>
        <dbReference type="ARBA" id="ARBA00049244"/>
    </source>
</evidence>
<evidence type="ECO:0000256" key="5">
    <source>
        <dbReference type="ARBA" id="ARBA00022705"/>
    </source>
</evidence>
<dbReference type="GO" id="GO:0003887">
    <property type="term" value="F:DNA-directed DNA polymerase activity"/>
    <property type="evidence" value="ECO:0007669"/>
    <property type="project" value="UniProtKB-KW"/>
</dbReference>
<proteinExistence type="inferred from homology"/>
<evidence type="ECO:0000313" key="10">
    <source>
        <dbReference type="EMBL" id="OXA49010.1"/>
    </source>
</evidence>
<keyword evidence="3" id="KW-0808">Transferase</keyword>
<evidence type="ECO:0000256" key="4">
    <source>
        <dbReference type="ARBA" id="ARBA00022695"/>
    </source>
</evidence>
<feature type="domain" description="DNA-directed DNA polymerase family B mitochondria/virus" evidence="9">
    <location>
        <begin position="656"/>
        <end position="826"/>
    </location>
</feature>
<keyword evidence="7" id="KW-0238">DNA-binding</keyword>
<dbReference type="Pfam" id="PF03175">
    <property type="entry name" value="DNA_pol_B_2"/>
    <property type="match status" value="1"/>
</dbReference>
<dbReference type="InterPro" id="IPR004868">
    <property type="entry name" value="DNA-dir_DNA_pol_B_mt/vir"/>
</dbReference>
<dbReference type="OrthoDB" id="414982at2759"/>
<comment type="caution">
    <text evidence="10">The sequence shown here is derived from an EMBL/GenBank/DDBJ whole genome shotgun (WGS) entry which is preliminary data.</text>
</comment>
<dbReference type="Proteomes" id="UP000198287">
    <property type="component" value="Unassembled WGS sequence"/>
</dbReference>
<dbReference type="PANTHER" id="PTHR31511:SF12">
    <property type="entry name" value="RHO TERMINATION FACTOR N-TERMINAL DOMAIN-CONTAINING PROTEIN"/>
    <property type="match status" value="1"/>
</dbReference>
<keyword evidence="6" id="KW-0239">DNA-directed DNA polymerase</keyword>
<evidence type="ECO:0000256" key="7">
    <source>
        <dbReference type="ARBA" id="ARBA00023125"/>
    </source>
</evidence>